<organism evidence="1 2">
    <name type="scientific">Caulobacter vibrioides (strain ATCC 19089 / CIP 103742 / CB 15)</name>
    <name type="common">Caulobacter crescentus</name>
    <dbReference type="NCBI Taxonomy" id="190650"/>
    <lineage>
        <taxon>Bacteria</taxon>
        <taxon>Pseudomonadati</taxon>
        <taxon>Pseudomonadota</taxon>
        <taxon>Alphaproteobacteria</taxon>
        <taxon>Caulobacterales</taxon>
        <taxon>Caulobacteraceae</taxon>
        <taxon>Caulobacter</taxon>
    </lineage>
</organism>
<dbReference type="Pfam" id="PF11233">
    <property type="entry name" value="DUF3035"/>
    <property type="match status" value="1"/>
</dbReference>
<sequence length="223" mass="23178">MPPQSRGTLAPARGCRIESVRIFGPGVGLLEHGLMSFNRVAAISALTAVAAIGLAGCTSTKKALGMDKVVPDEFRVVSKAPLVVPPDYALRPPAPGEPRPQELQPESAARAALIGQNAASGRSEGERLLVARAGSDKADPLIRFVVDDENGDLAHKDESFASKVMFWKKGEAKTNVAAAAEAGANAPLEIDAAAEEARLKTLVGKGGVVISRDKKTGIKLPGL</sequence>
<evidence type="ECO:0008006" key="3">
    <source>
        <dbReference type="Google" id="ProtNLM"/>
    </source>
</evidence>
<dbReference type="STRING" id="190650.CC_0699"/>
<dbReference type="KEGG" id="ccr:CC_0699"/>
<gene>
    <name evidence="1" type="ordered locus">CC_0699</name>
</gene>
<proteinExistence type="predicted"/>
<keyword evidence="2" id="KW-1185">Reference proteome</keyword>
<dbReference type="PIR" id="H87335">
    <property type="entry name" value="H87335"/>
</dbReference>
<accession>Q9AAA7</accession>
<evidence type="ECO:0000313" key="2">
    <source>
        <dbReference type="Proteomes" id="UP000001816"/>
    </source>
</evidence>
<dbReference type="InterPro" id="IPR021395">
    <property type="entry name" value="DUF3035"/>
</dbReference>
<dbReference type="Proteomes" id="UP000001816">
    <property type="component" value="Chromosome"/>
</dbReference>
<dbReference type="EMBL" id="AE005673">
    <property type="protein sequence ID" value="AAK22684.1"/>
    <property type="molecule type" value="Genomic_DNA"/>
</dbReference>
<reference evidence="1 2" key="1">
    <citation type="journal article" date="2001" name="Proc. Natl. Acad. Sci. U.S.A.">
        <title>Complete genome sequence of Caulobacter crescentus.</title>
        <authorList>
            <person name="Nierman W.C."/>
            <person name="Feldblyum T.V."/>
            <person name="Laub M.T."/>
            <person name="Paulsen I.T."/>
            <person name="Nelson K.E."/>
            <person name="Eisen J.A."/>
            <person name="Heidelberg J.F."/>
            <person name="Alley M.R."/>
            <person name="Ohta N."/>
            <person name="Maddock J.R."/>
            <person name="Potocka I."/>
            <person name="Nelson W.C."/>
            <person name="Newton A."/>
            <person name="Stephens C."/>
            <person name="Phadke N.D."/>
            <person name="Ely B."/>
            <person name="DeBoy R.T."/>
            <person name="Dodson R.J."/>
            <person name="Durkin A.S."/>
            <person name="Gwinn M.L."/>
            <person name="Haft D.H."/>
            <person name="Kolonay J.F."/>
            <person name="Smit J."/>
            <person name="Craven M.B."/>
            <person name="Khouri H."/>
            <person name="Shetty J."/>
            <person name="Berry K."/>
            <person name="Utterback T."/>
            <person name="Tran K."/>
            <person name="Wolf A."/>
            <person name="Vamathevan J."/>
            <person name="Ermolaeva M."/>
            <person name="White O."/>
            <person name="Salzberg S.L."/>
            <person name="Venter J.C."/>
            <person name="Shapiro L."/>
            <person name="Fraser C.M."/>
        </authorList>
    </citation>
    <scope>NUCLEOTIDE SEQUENCE [LARGE SCALE GENOMIC DNA]</scope>
    <source>
        <strain evidence="2">ATCC 19089 / CB15</strain>
    </source>
</reference>
<name>Q9AAA7_CAUVC</name>
<dbReference type="EnsemblBacteria" id="AAK22684">
    <property type="protein sequence ID" value="AAK22684"/>
    <property type="gene ID" value="CC_0699"/>
</dbReference>
<dbReference type="HOGENOM" id="CLU_123750_0_0_5"/>
<dbReference type="eggNOG" id="ENOG5030N9J">
    <property type="taxonomic scope" value="Bacteria"/>
</dbReference>
<protein>
    <recommendedName>
        <fullName evidence="3">Beta-barrel assembly machine subunit BamF</fullName>
    </recommendedName>
</protein>
<dbReference type="AlphaFoldDB" id="Q9AAA7"/>
<dbReference type="BioCyc" id="CAULO:CC0699-MONOMER"/>
<evidence type="ECO:0000313" key="1">
    <source>
        <dbReference type="EMBL" id="AAK22684.1"/>
    </source>
</evidence>
<dbReference type="PATRIC" id="fig|190650.5.peg.708"/>